<name>A0A9D1CJ52_9FIRM</name>
<feature type="transmembrane region" description="Helical" evidence="1">
    <location>
        <begin position="130"/>
        <end position="152"/>
    </location>
</feature>
<reference evidence="3" key="2">
    <citation type="journal article" date="2021" name="PeerJ">
        <title>Extensive microbial diversity within the chicken gut microbiome revealed by metagenomics and culture.</title>
        <authorList>
            <person name="Gilroy R."/>
            <person name="Ravi A."/>
            <person name="Getino M."/>
            <person name="Pursley I."/>
            <person name="Horton D.L."/>
            <person name="Alikhan N.F."/>
            <person name="Baker D."/>
            <person name="Gharbi K."/>
            <person name="Hall N."/>
            <person name="Watson M."/>
            <person name="Adriaenssens E.M."/>
            <person name="Foster-Nyarko E."/>
            <person name="Jarju S."/>
            <person name="Secka A."/>
            <person name="Antonio M."/>
            <person name="Oren A."/>
            <person name="Chaudhuri R.R."/>
            <person name="La Ragione R."/>
            <person name="Hildebrand F."/>
            <person name="Pallen M.J."/>
        </authorList>
    </citation>
    <scope>NUCLEOTIDE SEQUENCE</scope>
    <source>
        <strain evidence="3">ChiHile30-977</strain>
    </source>
</reference>
<dbReference type="Pfam" id="PF07670">
    <property type="entry name" value="Gate"/>
    <property type="match status" value="1"/>
</dbReference>
<gene>
    <name evidence="3" type="ORF">IAA66_09665</name>
</gene>
<evidence type="ECO:0000313" key="4">
    <source>
        <dbReference type="Proteomes" id="UP000886819"/>
    </source>
</evidence>
<comment type="caution">
    <text evidence="3">The sequence shown here is derived from an EMBL/GenBank/DDBJ whole genome shotgun (WGS) entry which is preliminary data.</text>
</comment>
<dbReference type="EMBL" id="DVFI01000131">
    <property type="protein sequence ID" value="HIQ63831.1"/>
    <property type="molecule type" value="Genomic_DNA"/>
</dbReference>
<sequence length="195" mass="20200">MMNIVWAGMCFVGLAWGLAQGRGAALTEGALTAVMDAVSLSIRLAGGFALWNGMLAILEKSGALRALTRALSPVLRRLFRGVPADSPAQEAMAMNMAANMLGLGNAATPMGLRAMRLLPREADAARASDAMCMFLVVNASSIQLFPSSVIALRAAAGSAEPASIVLPSLLATTVSTAVGIAACKALERWGRRRGE</sequence>
<evidence type="ECO:0000313" key="3">
    <source>
        <dbReference type="EMBL" id="HIQ63831.1"/>
    </source>
</evidence>
<evidence type="ECO:0000256" key="1">
    <source>
        <dbReference type="SAM" id="Phobius"/>
    </source>
</evidence>
<organism evidence="3 4">
    <name type="scientific">Candidatus Avichristensenella intestinipullorum</name>
    <dbReference type="NCBI Taxonomy" id="2840693"/>
    <lineage>
        <taxon>Bacteria</taxon>
        <taxon>Bacillati</taxon>
        <taxon>Bacillota</taxon>
        <taxon>Clostridia</taxon>
        <taxon>Candidatus Avichristensenella</taxon>
    </lineage>
</organism>
<feature type="domain" description="Nucleoside transporter/FeoB GTPase Gate" evidence="2">
    <location>
        <begin position="48"/>
        <end position="150"/>
    </location>
</feature>
<protein>
    <submittedName>
        <fullName evidence="3">Nucleoside recognition protein</fullName>
    </submittedName>
</protein>
<reference evidence="3" key="1">
    <citation type="submission" date="2020-10" db="EMBL/GenBank/DDBJ databases">
        <authorList>
            <person name="Gilroy R."/>
        </authorList>
    </citation>
    <scope>NUCLEOTIDE SEQUENCE</scope>
    <source>
        <strain evidence="3">ChiHile30-977</strain>
    </source>
</reference>
<keyword evidence="1" id="KW-0472">Membrane</keyword>
<proteinExistence type="predicted"/>
<accession>A0A9D1CJ52</accession>
<dbReference type="Proteomes" id="UP000886819">
    <property type="component" value="Unassembled WGS sequence"/>
</dbReference>
<keyword evidence="1" id="KW-1133">Transmembrane helix</keyword>
<keyword evidence="1" id="KW-0812">Transmembrane</keyword>
<dbReference type="AlphaFoldDB" id="A0A9D1CJ52"/>
<dbReference type="InterPro" id="IPR011642">
    <property type="entry name" value="Gate_dom"/>
</dbReference>
<evidence type="ECO:0000259" key="2">
    <source>
        <dbReference type="Pfam" id="PF07670"/>
    </source>
</evidence>
<feature type="transmembrane region" description="Helical" evidence="1">
    <location>
        <begin position="164"/>
        <end position="183"/>
    </location>
</feature>